<evidence type="ECO:0000313" key="2">
    <source>
        <dbReference type="Proteomes" id="UP000887013"/>
    </source>
</evidence>
<comment type="caution">
    <text evidence="1">The sequence shown here is derived from an EMBL/GenBank/DDBJ whole genome shotgun (WGS) entry which is preliminary data.</text>
</comment>
<gene>
    <name evidence="1" type="ORF">NPIL_196771</name>
</gene>
<accession>A0A8X6U408</accession>
<keyword evidence="2" id="KW-1185">Reference proteome</keyword>
<sequence length="89" mass="10351">MKWTWRTRGLVFTFIRFKYTRLFFGEDMKVLVYESPEDSEEVLDARIDVTAVRMIPEIFVRVGQSSVIFGTPHLAATLSSYFESFSDAN</sequence>
<organism evidence="1 2">
    <name type="scientific">Nephila pilipes</name>
    <name type="common">Giant wood spider</name>
    <name type="synonym">Nephila maculata</name>
    <dbReference type="NCBI Taxonomy" id="299642"/>
    <lineage>
        <taxon>Eukaryota</taxon>
        <taxon>Metazoa</taxon>
        <taxon>Ecdysozoa</taxon>
        <taxon>Arthropoda</taxon>
        <taxon>Chelicerata</taxon>
        <taxon>Arachnida</taxon>
        <taxon>Araneae</taxon>
        <taxon>Araneomorphae</taxon>
        <taxon>Entelegynae</taxon>
        <taxon>Araneoidea</taxon>
        <taxon>Nephilidae</taxon>
        <taxon>Nephila</taxon>
    </lineage>
</organism>
<evidence type="ECO:0000313" key="1">
    <source>
        <dbReference type="EMBL" id="GFT76193.1"/>
    </source>
</evidence>
<name>A0A8X6U408_NEPPI</name>
<proteinExistence type="predicted"/>
<reference evidence="1" key="1">
    <citation type="submission" date="2020-08" db="EMBL/GenBank/DDBJ databases">
        <title>Multicomponent nature underlies the extraordinary mechanical properties of spider dragline silk.</title>
        <authorList>
            <person name="Kono N."/>
            <person name="Nakamura H."/>
            <person name="Mori M."/>
            <person name="Yoshida Y."/>
            <person name="Ohtoshi R."/>
            <person name="Malay A.D."/>
            <person name="Moran D.A.P."/>
            <person name="Tomita M."/>
            <person name="Numata K."/>
            <person name="Arakawa K."/>
        </authorList>
    </citation>
    <scope>NUCLEOTIDE SEQUENCE</scope>
</reference>
<dbReference type="EMBL" id="BMAW01022092">
    <property type="protein sequence ID" value="GFT76193.1"/>
    <property type="molecule type" value="Genomic_DNA"/>
</dbReference>
<protein>
    <submittedName>
        <fullName evidence="1">Uncharacterized protein</fullName>
    </submittedName>
</protein>
<dbReference type="AlphaFoldDB" id="A0A8X6U408"/>
<dbReference type="Proteomes" id="UP000887013">
    <property type="component" value="Unassembled WGS sequence"/>
</dbReference>